<dbReference type="PANTHER" id="PTHR38439:SF3">
    <property type="entry name" value="COPPER-RESISTANT CUPROPROTEIN COPI"/>
    <property type="match status" value="1"/>
</dbReference>
<feature type="region of interest" description="Disordered" evidence="3">
    <location>
        <begin position="31"/>
        <end position="80"/>
    </location>
</feature>
<dbReference type="Proteomes" id="UP000176429">
    <property type="component" value="Unassembled WGS sequence"/>
</dbReference>
<dbReference type="GO" id="GO:0005507">
    <property type="term" value="F:copper ion binding"/>
    <property type="evidence" value="ECO:0007669"/>
    <property type="project" value="InterPro"/>
</dbReference>
<evidence type="ECO:0000313" key="6">
    <source>
        <dbReference type="EMBL" id="OHA40632.1"/>
    </source>
</evidence>
<feature type="compositionally biased region" description="Low complexity" evidence="3">
    <location>
        <begin position="44"/>
        <end position="58"/>
    </location>
</feature>
<feature type="domain" description="Blue (type 1) copper" evidence="5">
    <location>
        <begin position="79"/>
        <end position="162"/>
    </location>
</feature>
<dbReference type="AlphaFoldDB" id="A0A1G2NZ30"/>
<dbReference type="Gene3D" id="2.60.40.420">
    <property type="entry name" value="Cupredoxins - blue copper proteins"/>
    <property type="match status" value="1"/>
</dbReference>
<keyword evidence="4" id="KW-0472">Membrane</keyword>
<dbReference type="EMBL" id="MHSH01000048">
    <property type="protein sequence ID" value="OHA40632.1"/>
    <property type="molecule type" value="Genomic_DNA"/>
</dbReference>
<comment type="caution">
    <text evidence="6">The sequence shown here is derived from an EMBL/GenBank/DDBJ whole genome shotgun (WGS) entry which is preliminary data.</text>
</comment>
<dbReference type="PANTHER" id="PTHR38439">
    <property type="entry name" value="AURACYANIN-B"/>
    <property type="match status" value="1"/>
</dbReference>
<evidence type="ECO:0000313" key="7">
    <source>
        <dbReference type="Proteomes" id="UP000176429"/>
    </source>
</evidence>
<gene>
    <name evidence="6" type="ORF">A3H68_02990</name>
</gene>
<dbReference type="InterPro" id="IPR008972">
    <property type="entry name" value="Cupredoxin"/>
</dbReference>
<proteinExistence type="predicted"/>
<organism evidence="6 7">
    <name type="scientific">Candidatus Taylorbacteria bacterium RIFCSPLOWO2_02_FULL_46_40</name>
    <dbReference type="NCBI Taxonomy" id="1802329"/>
    <lineage>
        <taxon>Bacteria</taxon>
        <taxon>Candidatus Tayloriibacteriota</taxon>
    </lineage>
</organism>
<dbReference type="PROSITE" id="PS00079">
    <property type="entry name" value="MULTICOPPER_OXIDASE1"/>
    <property type="match status" value="1"/>
</dbReference>
<evidence type="ECO:0000256" key="2">
    <source>
        <dbReference type="ARBA" id="ARBA00023008"/>
    </source>
</evidence>
<dbReference type="InterPro" id="IPR050845">
    <property type="entry name" value="Cu-binding_ET"/>
</dbReference>
<reference evidence="6 7" key="1">
    <citation type="journal article" date="2016" name="Nat. Commun.">
        <title>Thousands of microbial genomes shed light on interconnected biogeochemical processes in an aquifer system.</title>
        <authorList>
            <person name="Anantharaman K."/>
            <person name="Brown C.T."/>
            <person name="Hug L.A."/>
            <person name="Sharon I."/>
            <person name="Castelle C.J."/>
            <person name="Probst A.J."/>
            <person name="Thomas B.C."/>
            <person name="Singh A."/>
            <person name="Wilkins M.J."/>
            <person name="Karaoz U."/>
            <person name="Brodie E.L."/>
            <person name="Williams K.H."/>
            <person name="Hubbard S.S."/>
            <person name="Banfield J.F."/>
        </authorList>
    </citation>
    <scope>NUCLEOTIDE SEQUENCE [LARGE SCALE GENOMIC DNA]</scope>
</reference>
<dbReference type="SUPFAM" id="SSF49503">
    <property type="entry name" value="Cupredoxins"/>
    <property type="match status" value="1"/>
</dbReference>
<dbReference type="InterPro" id="IPR000923">
    <property type="entry name" value="BlueCu_1"/>
</dbReference>
<feature type="compositionally biased region" description="Polar residues" evidence="3">
    <location>
        <begin position="59"/>
        <end position="76"/>
    </location>
</feature>
<keyword evidence="4" id="KW-1133">Transmembrane helix</keyword>
<keyword evidence="1" id="KW-0479">Metal-binding</keyword>
<evidence type="ECO:0000256" key="3">
    <source>
        <dbReference type="SAM" id="MobiDB-lite"/>
    </source>
</evidence>
<dbReference type="InterPro" id="IPR033138">
    <property type="entry name" value="Cu_oxidase_CS"/>
</dbReference>
<keyword evidence="4" id="KW-0812">Transmembrane</keyword>
<sequence>MTKNGIFTIGLILIIVLAAILFLAGEQEPAPIENEEPGTNQSMTTPPTIGTTTPPQGGSATTPPQGGTPSGQTREFTISGKPFEFSQKEITVNRGDTVKINFRSENGMHDFVVDEFGAKTDTLQTGQSDTITFVADKTGTFEYYCSVGNHRAMGMKGNLIVK</sequence>
<accession>A0A1G2NZ30</accession>
<dbReference type="Pfam" id="PF00127">
    <property type="entry name" value="Copper-bind"/>
    <property type="match status" value="1"/>
</dbReference>
<name>A0A1G2NZ30_9BACT</name>
<keyword evidence="2" id="KW-0186">Copper</keyword>
<feature type="transmembrane region" description="Helical" evidence="4">
    <location>
        <begin position="6"/>
        <end position="24"/>
    </location>
</feature>
<evidence type="ECO:0000256" key="1">
    <source>
        <dbReference type="ARBA" id="ARBA00022723"/>
    </source>
</evidence>
<dbReference type="GO" id="GO:0009055">
    <property type="term" value="F:electron transfer activity"/>
    <property type="evidence" value="ECO:0007669"/>
    <property type="project" value="InterPro"/>
</dbReference>
<evidence type="ECO:0000259" key="5">
    <source>
        <dbReference type="Pfam" id="PF00127"/>
    </source>
</evidence>
<evidence type="ECO:0000256" key="4">
    <source>
        <dbReference type="SAM" id="Phobius"/>
    </source>
</evidence>
<protein>
    <recommendedName>
        <fullName evidence="5">Blue (type 1) copper domain-containing protein</fullName>
    </recommendedName>
</protein>